<dbReference type="InterPro" id="IPR021259">
    <property type="entry name" value="DUF2817"/>
</dbReference>
<accession>A0ABR9ZXM2</accession>
<gene>
    <name evidence="1" type="ORF">ISU02_17470</name>
</gene>
<sequence>MIQLHALKSYEAAKETFRCVVGVAREHYRICVHHSTSFEEDVLLTTESAYICDSDHPEKLLILTSGMHGVEGFVGSEMINRVITKHYKEMNASKTALLVINFINPWGMKYFRRVNRHNIDLNRNFIHGATPYNAHFYKLKSLLNADWQGKFRLISLIRYYFTLFKCIMDHGVLNTKQAIFSGQYEFPEQIYFGGLKSTSEHENVIDLIHRFTEDSVKQVIHFDLHTGYGPRNELSLINSSYDALNPFLWKRNLKLDHVEISDVHGDLIDYLYLMGKQNHRDCFHTCAEFGTLGHSLYHKFESLRVTILENAIWQGKIESQKIKEKILKKFVNIYCPNEASWWLKAESDFDQLMQNTISYFNL</sequence>
<reference evidence="1 2" key="1">
    <citation type="submission" date="2020-11" db="EMBL/GenBank/DDBJ databases">
        <title>Fusibacter basophilias sp. nov.</title>
        <authorList>
            <person name="Qiu D."/>
        </authorList>
    </citation>
    <scope>NUCLEOTIDE SEQUENCE [LARGE SCALE GENOMIC DNA]</scope>
    <source>
        <strain evidence="1 2">Q10-2</strain>
    </source>
</reference>
<keyword evidence="2" id="KW-1185">Reference proteome</keyword>
<dbReference type="RefSeq" id="WP_194703131.1">
    <property type="nucleotide sequence ID" value="NZ_JADKNH010000011.1"/>
</dbReference>
<name>A0ABR9ZXM2_9FIRM</name>
<dbReference type="CDD" id="cd06233">
    <property type="entry name" value="M14-like"/>
    <property type="match status" value="1"/>
</dbReference>
<proteinExistence type="predicted"/>
<dbReference type="Gene3D" id="3.40.630.10">
    <property type="entry name" value="Zn peptidases"/>
    <property type="match status" value="1"/>
</dbReference>
<organism evidence="1 2">
    <name type="scientific">Fusibacter ferrireducens</name>
    <dbReference type="NCBI Taxonomy" id="2785058"/>
    <lineage>
        <taxon>Bacteria</taxon>
        <taxon>Bacillati</taxon>
        <taxon>Bacillota</taxon>
        <taxon>Clostridia</taxon>
        <taxon>Eubacteriales</taxon>
        <taxon>Eubacteriales Family XII. Incertae Sedis</taxon>
        <taxon>Fusibacter</taxon>
    </lineage>
</organism>
<dbReference type="Pfam" id="PF10994">
    <property type="entry name" value="DUF2817"/>
    <property type="match status" value="1"/>
</dbReference>
<evidence type="ECO:0000313" key="1">
    <source>
        <dbReference type="EMBL" id="MBF4694893.1"/>
    </source>
</evidence>
<comment type="caution">
    <text evidence="1">The sequence shown here is derived from an EMBL/GenBank/DDBJ whole genome shotgun (WGS) entry which is preliminary data.</text>
</comment>
<evidence type="ECO:0000313" key="2">
    <source>
        <dbReference type="Proteomes" id="UP000614200"/>
    </source>
</evidence>
<dbReference type="SUPFAM" id="SSF53187">
    <property type="entry name" value="Zn-dependent exopeptidases"/>
    <property type="match status" value="1"/>
</dbReference>
<dbReference type="Proteomes" id="UP000614200">
    <property type="component" value="Unassembled WGS sequence"/>
</dbReference>
<dbReference type="EMBL" id="JADKNH010000011">
    <property type="protein sequence ID" value="MBF4694893.1"/>
    <property type="molecule type" value="Genomic_DNA"/>
</dbReference>
<protein>
    <submittedName>
        <fullName evidence="1">DUF2817 domain-containing protein</fullName>
    </submittedName>
</protein>